<dbReference type="Gene3D" id="3.40.50.12170">
    <property type="entry name" value="Uncharacterised protein PF07075, DUF1343"/>
    <property type="match status" value="1"/>
</dbReference>
<evidence type="ECO:0000259" key="1">
    <source>
        <dbReference type="Pfam" id="PF07075"/>
    </source>
</evidence>
<gene>
    <name evidence="3" type="ORF">CH333_01255</name>
</gene>
<sequence>MVTEIHSNVKLGIDVLLENQIYILEGKRVGLIINPTSVNGSLIPDVDLLSKNTKIQLVALFGPEHGVRGDAPAGHKIKDYVDNATRLRVYSLYGDRMKPSPKMLKNIDVLVYDIQDVGSRAYTYIFTMELAMEAAKEAGIKFIILDRPNPVGGVNVEGPLPESKDLRWPAYNILPISHGMTIGELAFMFNKELNIGVDLTVVKMEGWQRNMLWNDTGLQWVLTSPHIPTPEVALCYPGTGLLGEITNLSEGVGYTKPFEIIGAPWIDGEALAKELNKKQLPGVYFRPMYYKPFYFRYVGETCGGVEIYILDKKEFKPVATSVHILAAIQKLYPGQLDFKNSPRFYWAVGSDKLLQQIESGESAEEILNGWQKDVDKFETLRKQYLLY</sequence>
<comment type="caution">
    <text evidence="3">The sequence shown here is derived from an EMBL/GenBank/DDBJ whole genome shotgun (WGS) entry which is preliminary data.</text>
</comment>
<protein>
    <recommendedName>
        <fullName evidence="5">DUF1343 domain-containing protein</fullName>
    </recommendedName>
</protein>
<dbReference type="GO" id="GO:0033922">
    <property type="term" value="F:peptidoglycan beta-N-acetylmuramidase activity"/>
    <property type="evidence" value="ECO:0007669"/>
    <property type="project" value="InterPro"/>
</dbReference>
<evidence type="ECO:0000313" key="3">
    <source>
        <dbReference type="EMBL" id="OYD17331.1"/>
    </source>
</evidence>
<organism evidence="3 4">
    <name type="scientific">candidate division WOR-3 bacterium JGI_Cruoil_03_44_89</name>
    <dbReference type="NCBI Taxonomy" id="1973748"/>
    <lineage>
        <taxon>Bacteria</taxon>
        <taxon>Bacteria division WOR-3</taxon>
    </lineage>
</organism>
<dbReference type="InterPro" id="IPR008302">
    <property type="entry name" value="NamZ"/>
</dbReference>
<accession>A0A235BYJ1</accession>
<name>A0A235BYJ1_UNCW3</name>
<evidence type="ECO:0000313" key="4">
    <source>
        <dbReference type="Proteomes" id="UP000215215"/>
    </source>
</evidence>
<dbReference type="Pfam" id="PF20732">
    <property type="entry name" value="NamZ_C"/>
    <property type="match status" value="1"/>
</dbReference>
<evidence type="ECO:0008006" key="5">
    <source>
        <dbReference type="Google" id="ProtNLM"/>
    </source>
</evidence>
<evidence type="ECO:0000259" key="2">
    <source>
        <dbReference type="Pfam" id="PF20732"/>
    </source>
</evidence>
<dbReference type="Pfam" id="PF07075">
    <property type="entry name" value="NamZ_N"/>
    <property type="match status" value="1"/>
</dbReference>
<proteinExistence type="predicted"/>
<dbReference type="InterPro" id="IPR048503">
    <property type="entry name" value="NamZ_C"/>
</dbReference>
<reference evidence="3 4" key="1">
    <citation type="submission" date="2017-07" db="EMBL/GenBank/DDBJ databases">
        <title>Recovery of genomes from metagenomes via a dereplication, aggregation, and scoring strategy.</title>
        <authorList>
            <person name="Sieber C.M."/>
            <person name="Probst A.J."/>
            <person name="Sharrar A."/>
            <person name="Thomas B.C."/>
            <person name="Hess M."/>
            <person name="Tringe S.G."/>
            <person name="Banfield J.F."/>
        </authorList>
    </citation>
    <scope>NUCLEOTIDE SEQUENCE [LARGE SCALE GENOMIC DNA]</scope>
    <source>
        <strain evidence="3">JGI_Cruoil_03_44_89</strain>
    </source>
</reference>
<dbReference type="Gene3D" id="3.90.1150.140">
    <property type="match status" value="1"/>
</dbReference>
<dbReference type="PANTHER" id="PTHR42915:SF1">
    <property type="entry name" value="PEPTIDOGLYCAN BETA-N-ACETYLMURAMIDASE NAMZ"/>
    <property type="match status" value="1"/>
</dbReference>
<dbReference type="AlphaFoldDB" id="A0A235BYJ1"/>
<dbReference type="PANTHER" id="PTHR42915">
    <property type="entry name" value="HYPOTHETICAL 460 KDA PROTEIN IN FEUA-SIGW INTERGENIC REGION [PRECURSOR]"/>
    <property type="match status" value="1"/>
</dbReference>
<dbReference type="Proteomes" id="UP000215215">
    <property type="component" value="Unassembled WGS sequence"/>
</dbReference>
<dbReference type="InterPro" id="IPR048502">
    <property type="entry name" value="NamZ_N"/>
</dbReference>
<dbReference type="PIRSF" id="PIRSF016719">
    <property type="entry name" value="UCP016719"/>
    <property type="match status" value="1"/>
</dbReference>
<feature type="domain" description="Peptidoglycan beta-N-acetylmuramidase NamZ C-terminal" evidence="2">
    <location>
        <begin position="234"/>
        <end position="387"/>
    </location>
</feature>
<feature type="domain" description="Peptidoglycan beta-N-acetylmuramidase NamZ N-terminal" evidence="1">
    <location>
        <begin position="29"/>
        <end position="230"/>
    </location>
</feature>
<dbReference type="EMBL" id="NOZQ01000024">
    <property type="protein sequence ID" value="OYD17331.1"/>
    <property type="molecule type" value="Genomic_DNA"/>
</dbReference>